<evidence type="ECO:0000256" key="1">
    <source>
        <dbReference type="ARBA" id="ARBA00001942"/>
    </source>
</evidence>
<dbReference type="STRING" id="67386.AQI95_17935"/>
<keyword evidence="4" id="KW-0479">Metal-binding</keyword>
<dbReference type="Gene3D" id="3.40.50.740">
    <property type="match status" value="1"/>
</dbReference>
<dbReference type="PROSITE" id="PS00490">
    <property type="entry name" value="MOLYBDOPTERIN_PROK_2"/>
    <property type="match status" value="1"/>
</dbReference>
<reference evidence="9 10" key="1">
    <citation type="submission" date="2015-10" db="EMBL/GenBank/DDBJ databases">
        <title>Draft genome sequence of Streptomyces yokosukanensis DSM 40224, type strain for the species Streptomyces yokosukanensis.</title>
        <authorList>
            <person name="Ruckert C."/>
            <person name="Winkler A."/>
            <person name="Kalinowski J."/>
            <person name="Kampfer P."/>
            <person name="Glaeser S."/>
        </authorList>
    </citation>
    <scope>NUCLEOTIDE SEQUENCE [LARGE SCALE GENOMIC DNA]</scope>
    <source>
        <strain evidence="9 10">DSM 40224</strain>
    </source>
</reference>
<keyword evidence="7" id="KW-0411">Iron-sulfur</keyword>
<dbReference type="InterPro" id="IPR006656">
    <property type="entry name" value="Mopterin_OxRdtase"/>
</dbReference>
<dbReference type="EMBL" id="LMWN01000024">
    <property type="protein sequence ID" value="KUN04773.1"/>
    <property type="molecule type" value="Genomic_DNA"/>
</dbReference>
<dbReference type="InterPro" id="IPR006657">
    <property type="entry name" value="MoPterin_dinucl-bd_dom"/>
</dbReference>
<keyword evidence="3" id="KW-0500">Molybdenum</keyword>
<evidence type="ECO:0000256" key="3">
    <source>
        <dbReference type="ARBA" id="ARBA00022505"/>
    </source>
</evidence>
<dbReference type="GO" id="GO:0043546">
    <property type="term" value="F:molybdopterin cofactor binding"/>
    <property type="evidence" value="ECO:0007669"/>
    <property type="project" value="InterPro"/>
</dbReference>
<dbReference type="Gene3D" id="2.40.40.20">
    <property type="match status" value="1"/>
</dbReference>
<evidence type="ECO:0000256" key="4">
    <source>
        <dbReference type="ARBA" id="ARBA00022723"/>
    </source>
</evidence>
<dbReference type="Gene3D" id="3.40.228.10">
    <property type="entry name" value="Dimethylsulfoxide Reductase, domain 2"/>
    <property type="match status" value="1"/>
</dbReference>
<dbReference type="PANTHER" id="PTHR43742">
    <property type="entry name" value="TRIMETHYLAMINE-N-OXIDE REDUCTASE"/>
    <property type="match status" value="1"/>
</dbReference>
<dbReference type="SUPFAM" id="SSF53706">
    <property type="entry name" value="Formate dehydrogenase/DMSO reductase, domains 1-3"/>
    <property type="match status" value="1"/>
</dbReference>
<evidence type="ECO:0000313" key="9">
    <source>
        <dbReference type="EMBL" id="KUN04773.1"/>
    </source>
</evidence>
<evidence type="ECO:0000256" key="2">
    <source>
        <dbReference type="ARBA" id="ARBA00010312"/>
    </source>
</evidence>
<organism evidence="9 10">
    <name type="scientific">Streptomyces yokosukanensis</name>
    <dbReference type="NCBI Taxonomy" id="67386"/>
    <lineage>
        <taxon>Bacteria</taxon>
        <taxon>Bacillati</taxon>
        <taxon>Actinomycetota</taxon>
        <taxon>Actinomycetes</taxon>
        <taxon>Kitasatosporales</taxon>
        <taxon>Streptomycetaceae</taxon>
        <taxon>Streptomyces</taxon>
    </lineage>
</organism>
<evidence type="ECO:0000256" key="5">
    <source>
        <dbReference type="ARBA" id="ARBA00023002"/>
    </source>
</evidence>
<dbReference type="AlphaFoldDB" id="A0A101P4G8"/>
<dbReference type="InterPro" id="IPR006963">
    <property type="entry name" value="Mopterin_OxRdtase_4Fe-4S_dom"/>
</dbReference>
<dbReference type="GO" id="GO:0051536">
    <property type="term" value="F:iron-sulfur cluster binding"/>
    <property type="evidence" value="ECO:0007669"/>
    <property type="project" value="UniProtKB-KW"/>
</dbReference>
<accession>A0A101P4G8</accession>
<dbReference type="SMART" id="SM00926">
    <property type="entry name" value="Molybdop_Fe4S4"/>
    <property type="match status" value="1"/>
</dbReference>
<keyword evidence="10" id="KW-1185">Reference proteome</keyword>
<comment type="similarity">
    <text evidence="2">Belongs to the prokaryotic molybdopterin-containing oxidoreductase family.</text>
</comment>
<protein>
    <submittedName>
        <fullName evidence="9">Molybdopterin oxidoreductase</fullName>
    </submittedName>
</protein>
<evidence type="ECO:0000259" key="8">
    <source>
        <dbReference type="PROSITE" id="PS51669"/>
    </source>
</evidence>
<dbReference type="SUPFAM" id="SSF50692">
    <property type="entry name" value="ADC-like"/>
    <property type="match status" value="1"/>
</dbReference>
<dbReference type="InterPro" id="IPR009010">
    <property type="entry name" value="Asp_de-COase-like_dom_sf"/>
</dbReference>
<evidence type="ECO:0000256" key="6">
    <source>
        <dbReference type="ARBA" id="ARBA00023004"/>
    </source>
</evidence>
<dbReference type="InterPro" id="IPR050612">
    <property type="entry name" value="Prok_Mopterin_Oxidored"/>
</dbReference>
<keyword evidence="5" id="KW-0560">Oxidoreductase</keyword>
<sequence>MTTNGGAGPHVSRVKSVCRMCHGGCGAVIELVDGSPTRIHGDPENPTSEGYFCVKGKASLDLLHSPDRLRTPLVRTGRRGTGEFEPVGWDRALGRIADELTANMARYGPESVVLGQGTDRNYQEWVFRLANALGTPNVVGPAHVCFYPRVMASILTYGGFTFCDYEGDPEVVLLWGSNKPNTHSDGVIGIKLLRAVERGSKVVAIDPRKTQTAARADLHLPLRPGTDCALALGMIKIVIDEGWYDRQFVADHTSGFDELAEHVRRFDPERVGEITGLAPDLVLEATRLYATASRACVEAGTGLSQNRNSFDTHRSIALLSAICGNLDAPGGDLMWDPMPVDGRRSFPRSDLLSAEQEKKRIGGDVHKVLSMTGWVAPGDLQRAILTESPYRVSSLVLFGSNILASHEDTGSLREAIAKLDLLVVCDMFLTPTARLADVILPVSSWLERDQIVEFNSYIAARQKVYSLDGCRSDEEIILDLAERLGLGHHFFPSLEAALDAKLAGMGITWEQFKKTGYIPNEKRYHKYRESGFRTRSGRVNLVNNALISMGYKGLPEFKALPEPTRDLPYIMTSAHARQFYNSEFHQLPTTARTQSAPHLTMSPRAAEREELSDGDMVEVFARPGGRVVRMKVRISTGLDTNVVMADACWWYPGELSVDESLTSSVNLITGGNPTDEHMGSAMLRGIPVGIRRARAAGRTTRVDHG</sequence>
<evidence type="ECO:0000256" key="7">
    <source>
        <dbReference type="ARBA" id="ARBA00023014"/>
    </source>
</evidence>
<name>A0A101P4G8_9ACTN</name>
<comment type="caution">
    <text evidence="9">The sequence shown here is derived from an EMBL/GenBank/DDBJ whole genome shotgun (WGS) entry which is preliminary data.</text>
</comment>
<dbReference type="GO" id="GO:0016491">
    <property type="term" value="F:oxidoreductase activity"/>
    <property type="evidence" value="ECO:0007669"/>
    <property type="project" value="UniProtKB-KW"/>
</dbReference>
<dbReference type="Gene3D" id="2.20.25.90">
    <property type="entry name" value="ADC-like domains"/>
    <property type="match status" value="1"/>
</dbReference>
<dbReference type="Pfam" id="PF00384">
    <property type="entry name" value="Molybdopterin"/>
    <property type="match status" value="1"/>
</dbReference>
<dbReference type="PROSITE" id="PS51669">
    <property type="entry name" value="4FE4S_MOW_BIS_MGD"/>
    <property type="match status" value="1"/>
</dbReference>
<feature type="domain" description="4Fe-4S Mo/W bis-MGD-type" evidence="8">
    <location>
        <begin position="11"/>
        <end position="67"/>
    </location>
</feature>
<dbReference type="PANTHER" id="PTHR43742:SF6">
    <property type="entry name" value="OXIDOREDUCTASE YYAE-RELATED"/>
    <property type="match status" value="1"/>
</dbReference>
<dbReference type="RefSeq" id="WP_067124149.1">
    <property type="nucleotide sequence ID" value="NZ_KQ948212.1"/>
</dbReference>
<dbReference type="Proteomes" id="UP000053127">
    <property type="component" value="Unassembled WGS sequence"/>
</dbReference>
<proteinExistence type="inferred from homology"/>
<dbReference type="Pfam" id="PF04879">
    <property type="entry name" value="Molybdop_Fe4S4"/>
    <property type="match status" value="1"/>
</dbReference>
<evidence type="ECO:0000313" key="10">
    <source>
        <dbReference type="Proteomes" id="UP000053127"/>
    </source>
</evidence>
<dbReference type="InterPro" id="IPR006655">
    <property type="entry name" value="Mopterin_OxRdtase_prok_CS"/>
</dbReference>
<keyword evidence="6" id="KW-0408">Iron</keyword>
<dbReference type="GO" id="GO:0046872">
    <property type="term" value="F:metal ion binding"/>
    <property type="evidence" value="ECO:0007669"/>
    <property type="project" value="UniProtKB-KW"/>
</dbReference>
<comment type="cofactor">
    <cofactor evidence="1">
        <name>Mo-bis(molybdopterin guanine dinucleotide)</name>
        <dbReference type="ChEBI" id="CHEBI:60539"/>
    </cofactor>
</comment>
<gene>
    <name evidence="9" type="ORF">AQI95_17935</name>
</gene>
<dbReference type="Pfam" id="PF01568">
    <property type="entry name" value="Molydop_binding"/>
    <property type="match status" value="1"/>
</dbReference>
<dbReference type="OrthoDB" id="7376058at2"/>